<evidence type="ECO:0000313" key="1">
    <source>
        <dbReference type="EMBL" id="GIY78851.1"/>
    </source>
</evidence>
<dbReference type="Proteomes" id="UP001054945">
    <property type="component" value="Unassembled WGS sequence"/>
</dbReference>
<keyword evidence="2" id="KW-1185">Reference proteome</keyword>
<proteinExistence type="predicted"/>
<dbReference type="Gene3D" id="2.170.130.30">
    <property type="match status" value="1"/>
</dbReference>
<dbReference type="AlphaFoldDB" id="A0AAV4W8N0"/>
<gene>
    <name evidence="1" type="primary">AVEN_263893_1</name>
    <name evidence="1" type="ORF">CEXT_721121</name>
</gene>
<name>A0AAV4W8N0_CAEEX</name>
<reference evidence="1 2" key="1">
    <citation type="submission" date="2021-06" db="EMBL/GenBank/DDBJ databases">
        <title>Caerostris extrusa draft genome.</title>
        <authorList>
            <person name="Kono N."/>
            <person name="Arakawa K."/>
        </authorList>
    </citation>
    <scope>NUCLEOTIDE SEQUENCE [LARGE SCALE GENOMIC DNA]</scope>
</reference>
<sequence>MRKTSFTPLLSESQKITAAEVMELAEVEDPKYKFKWKSMSGKMYVYDIANIANDPEMGKFWLLYVGETNNMNPLIHLTTSPDELILEEEIILFSGIKLQASDDWRH</sequence>
<dbReference type="EMBL" id="BPLR01015809">
    <property type="protein sequence ID" value="GIY78851.1"/>
    <property type="molecule type" value="Genomic_DNA"/>
</dbReference>
<organism evidence="1 2">
    <name type="scientific">Caerostris extrusa</name>
    <name type="common">Bark spider</name>
    <name type="synonym">Caerostris bankana</name>
    <dbReference type="NCBI Taxonomy" id="172846"/>
    <lineage>
        <taxon>Eukaryota</taxon>
        <taxon>Metazoa</taxon>
        <taxon>Ecdysozoa</taxon>
        <taxon>Arthropoda</taxon>
        <taxon>Chelicerata</taxon>
        <taxon>Arachnida</taxon>
        <taxon>Araneae</taxon>
        <taxon>Araneomorphae</taxon>
        <taxon>Entelegynae</taxon>
        <taxon>Araneoidea</taxon>
        <taxon>Araneidae</taxon>
        <taxon>Caerostris</taxon>
    </lineage>
</organism>
<protein>
    <submittedName>
        <fullName evidence="1">Uncharacterized protein</fullName>
    </submittedName>
</protein>
<comment type="caution">
    <text evidence="1">The sequence shown here is derived from an EMBL/GenBank/DDBJ whole genome shotgun (WGS) entry which is preliminary data.</text>
</comment>
<evidence type="ECO:0000313" key="2">
    <source>
        <dbReference type="Proteomes" id="UP001054945"/>
    </source>
</evidence>
<accession>A0AAV4W8N0</accession>